<sequence>METVKHPAFTNKTELYRYMNTRLVGFLSSETDWLANLCNAAALINELLKDINWVGFYLANGDNKLILGPFQGKPACVHLYYGKGVCGTAAETKTVQLVPDVHAFPGHVACDADSRSEIVLPIVVDDVVVAVLDIDSPTLNRFDEEDQEGLEKVTRTLCQFILWDQVKK</sequence>
<dbReference type="InterPro" id="IPR003018">
    <property type="entry name" value="GAF"/>
</dbReference>
<feature type="domain" description="GAF" evidence="2">
    <location>
        <begin position="53"/>
        <end position="156"/>
    </location>
</feature>
<accession>A0ABU9VQ69</accession>
<dbReference type="Gene3D" id="3.30.450.40">
    <property type="match status" value="1"/>
</dbReference>
<proteinExistence type="inferred from homology"/>
<keyword evidence="4" id="KW-1185">Reference proteome</keyword>
<comment type="similarity">
    <text evidence="1">Belongs to the free Met sulfoxide reductase family.</text>
</comment>
<dbReference type="InterPro" id="IPR051330">
    <property type="entry name" value="Phosphatase_reg/MetRdx"/>
</dbReference>
<dbReference type="PANTHER" id="PTHR21021:SF15">
    <property type="entry name" value="FREE METHIONINE-R-SULFOXIDE REDUCTASE"/>
    <property type="match status" value="1"/>
</dbReference>
<dbReference type="PANTHER" id="PTHR21021">
    <property type="entry name" value="GAF/PUTATIVE CYTOSKELETAL PROTEIN"/>
    <property type="match status" value="1"/>
</dbReference>
<protein>
    <submittedName>
        <fullName evidence="3">GAF domain-containing protein</fullName>
    </submittedName>
</protein>
<dbReference type="Pfam" id="PF13185">
    <property type="entry name" value="GAF_2"/>
    <property type="match status" value="1"/>
</dbReference>
<reference evidence="3 4" key="1">
    <citation type="submission" date="2024-04" db="EMBL/GenBank/DDBJ databases">
        <title>Genome sequencing and metabolic network reconstruction of aminoacids and betaine degradation by Anoxynatronum sibiricum.</title>
        <authorList>
            <person name="Detkova E.N."/>
            <person name="Boltjanskaja Y.V."/>
            <person name="Mardanov A.V."/>
            <person name="Kevbrin V."/>
        </authorList>
    </citation>
    <scope>NUCLEOTIDE SEQUENCE [LARGE SCALE GENOMIC DNA]</scope>
    <source>
        <strain evidence="3 4">Z-7981</strain>
    </source>
</reference>
<comment type="caution">
    <text evidence="3">The sequence shown here is derived from an EMBL/GenBank/DDBJ whole genome shotgun (WGS) entry which is preliminary data.</text>
</comment>
<evidence type="ECO:0000256" key="1">
    <source>
        <dbReference type="ARBA" id="ARBA00038454"/>
    </source>
</evidence>
<dbReference type="RefSeq" id="WP_343184567.1">
    <property type="nucleotide sequence ID" value="NZ_JBCITM010000001.1"/>
</dbReference>
<dbReference type="InterPro" id="IPR029016">
    <property type="entry name" value="GAF-like_dom_sf"/>
</dbReference>
<evidence type="ECO:0000313" key="3">
    <source>
        <dbReference type="EMBL" id="MEN1759194.1"/>
    </source>
</evidence>
<evidence type="ECO:0000259" key="2">
    <source>
        <dbReference type="Pfam" id="PF13185"/>
    </source>
</evidence>
<dbReference type="SUPFAM" id="SSF55781">
    <property type="entry name" value="GAF domain-like"/>
    <property type="match status" value="1"/>
</dbReference>
<gene>
    <name evidence="3" type="ORF">AAIG11_01790</name>
</gene>
<organism evidence="3 4">
    <name type="scientific">Anoxynatronum sibiricum</name>
    <dbReference type="NCBI Taxonomy" id="210623"/>
    <lineage>
        <taxon>Bacteria</taxon>
        <taxon>Bacillati</taxon>
        <taxon>Bacillota</taxon>
        <taxon>Clostridia</taxon>
        <taxon>Eubacteriales</taxon>
        <taxon>Clostridiaceae</taxon>
        <taxon>Anoxynatronum</taxon>
    </lineage>
</organism>
<evidence type="ECO:0000313" key="4">
    <source>
        <dbReference type="Proteomes" id="UP001407405"/>
    </source>
</evidence>
<name>A0ABU9VQ69_9CLOT</name>
<dbReference type="Proteomes" id="UP001407405">
    <property type="component" value="Unassembled WGS sequence"/>
</dbReference>
<dbReference type="EMBL" id="JBCITM010000001">
    <property type="protein sequence ID" value="MEN1759194.1"/>
    <property type="molecule type" value="Genomic_DNA"/>
</dbReference>